<keyword evidence="3" id="KW-1185">Reference proteome</keyword>
<proteinExistence type="predicted"/>
<dbReference type="KEGG" id="sacd:HS1genome_1328"/>
<dbReference type="EMBL" id="AP018553">
    <property type="protein sequence ID" value="BBD72939.1"/>
    <property type="molecule type" value="Genomic_DNA"/>
</dbReference>
<dbReference type="Proteomes" id="UP000616143">
    <property type="component" value="Unassembled WGS sequence"/>
</dbReference>
<evidence type="ECO:0000313" key="3">
    <source>
        <dbReference type="Proteomes" id="UP000276741"/>
    </source>
</evidence>
<evidence type="ECO:0000313" key="1">
    <source>
        <dbReference type="EMBL" id="BBD72939.1"/>
    </source>
</evidence>
<organism evidence="1 3">
    <name type="scientific">Sulfodiicoccus acidiphilus</name>
    <dbReference type="NCBI Taxonomy" id="1670455"/>
    <lineage>
        <taxon>Archaea</taxon>
        <taxon>Thermoproteota</taxon>
        <taxon>Thermoprotei</taxon>
        <taxon>Sulfolobales</taxon>
        <taxon>Sulfolobaceae</taxon>
        <taxon>Sulfodiicoccus</taxon>
    </lineage>
</organism>
<dbReference type="GeneID" id="38666846"/>
<reference evidence="1" key="3">
    <citation type="journal article" date="2019" name="BMC Res. Notes">
        <title>Complete genome sequence of the Sulfodiicoccus acidiphilus strain HS-1T, the first crenarchaeon that lacks polB3, isolated from an acidic hot spring in Ohwaku-dani, Hakone, Japan.</title>
        <authorList>
            <person name="Sakai H.D."/>
            <person name="Kurosawa N."/>
        </authorList>
    </citation>
    <scope>NUCLEOTIDE SEQUENCE</scope>
    <source>
        <strain evidence="1">HS-1</strain>
    </source>
</reference>
<evidence type="ECO:0000313" key="2">
    <source>
        <dbReference type="EMBL" id="GGT87847.1"/>
    </source>
</evidence>
<accession>A0A348B437</accession>
<dbReference type="RefSeq" id="WP_126450136.1">
    <property type="nucleotide sequence ID" value="NZ_AP018553.1"/>
</dbReference>
<dbReference type="OrthoDB" id="34537at2157"/>
<protein>
    <submittedName>
        <fullName evidence="1">Uncharacterized protein</fullName>
    </submittedName>
</protein>
<reference evidence="2" key="1">
    <citation type="journal article" date="2014" name="Int. J. Syst. Evol. Microbiol.">
        <title>Complete genome sequence of Corynebacterium casei LMG S-19264T (=DSM 44701T), isolated from a smear-ripened cheese.</title>
        <authorList>
            <consortium name="US DOE Joint Genome Institute (JGI-PGF)"/>
            <person name="Walter F."/>
            <person name="Albersmeier A."/>
            <person name="Kalinowski J."/>
            <person name="Ruckert C."/>
        </authorList>
    </citation>
    <scope>NUCLEOTIDE SEQUENCE</scope>
    <source>
        <strain evidence="2">JCM 31740</strain>
    </source>
</reference>
<reference evidence="3" key="2">
    <citation type="submission" date="2018-04" db="EMBL/GenBank/DDBJ databases">
        <title>Complete genome sequence of Sulfodiicoccus acidiphilus strain HS-1.</title>
        <authorList>
            <person name="Sakai H.D."/>
            <person name="Kurosawa N."/>
        </authorList>
    </citation>
    <scope>NUCLEOTIDE SEQUENCE [LARGE SCALE GENOMIC DNA]</scope>
    <source>
        <strain evidence="3">HS-1</strain>
    </source>
</reference>
<sequence>MNDDNPPCVIPGKCNVCESSYVLCYGTDSPRRTDVPGELEIDREKGKVIARLIILDDPKDPLYVEFQVTKQFASTLIEKTELLVRFVDVSMKSEKIYRFHLGVEEVRILKTYLGVS</sequence>
<reference evidence="2" key="4">
    <citation type="submission" date="2020-09" db="EMBL/GenBank/DDBJ databases">
        <authorList>
            <person name="Sun Q."/>
            <person name="Ohkuma M."/>
        </authorList>
    </citation>
    <scope>NUCLEOTIDE SEQUENCE</scope>
    <source>
        <strain evidence="2">JCM 31740</strain>
    </source>
</reference>
<name>A0A348B437_9CREN</name>
<dbReference type="Proteomes" id="UP000276741">
    <property type="component" value="Chromosome"/>
</dbReference>
<dbReference type="AlphaFoldDB" id="A0A348B437"/>
<gene>
    <name evidence="2" type="ORF">GCM10007116_02240</name>
    <name evidence="1" type="ORF">HS1genome_1328</name>
</gene>
<dbReference type="EMBL" id="BMQS01000002">
    <property type="protein sequence ID" value="GGT87847.1"/>
    <property type="molecule type" value="Genomic_DNA"/>
</dbReference>